<evidence type="ECO:0000256" key="7">
    <source>
        <dbReference type="SAM" id="MobiDB-lite"/>
    </source>
</evidence>
<dbReference type="SUPFAM" id="SSF53686">
    <property type="entry name" value="Tryptophan synthase beta subunit-like PLP-dependent enzymes"/>
    <property type="match status" value="1"/>
</dbReference>
<dbReference type="Pfam" id="PF00291">
    <property type="entry name" value="PALP"/>
    <property type="match status" value="1"/>
</dbReference>
<accession>A0A7S1SL62</accession>
<dbReference type="FunFam" id="3.40.50.1100:FF:000118">
    <property type="entry name" value="Related to CYS4-cystathionine beta-synthase"/>
    <property type="match status" value="1"/>
</dbReference>
<dbReference type="EMBL" id="HBGG01007414">
    <property type="protein sequence ID" value="CAD9201454.1"/>
    <property type="molecule type" value="Transcribed_RNA"/>
</dbReference>
<proteinExistence type="inferred from homology"/>
<dbReference type="InterPro" id="IPR001216">
    <property type="entry name" value="P-phosphate_BS"/>
</dbReference>
<comment type="similarity">
    <text evidence="3">Belongs to the cysteine synthase/cystathionine beta-synthase family.</text>
</comment>
<dbReference type="AlphaFoldDB" id="A0A7S1SL62"/>
<evidence type="ECO:0000256" key="6">
    <source>
        <dbReference type="ARBA" id="ARBA00047490"/>
    </source>
</evidence>
<feature type="compositionally biased region" description="Polar residues" evidence="7">
    <location>
        <begin position="1"/>
        <end position="16"/>
    </location>
</feature>
<dbReference type="InterPro" id="IPR050214">
    <property type="entry name" value="Cys_Synth/Cystath_Beta-Synth"/>
</dbReference>
<name>A0A7S1SL62_9CHLO</name>
<gene>
    <name evidence="9" type="ORF">TCHU04912_LOCUS3687</name>
</gene>
<dbReference type="CDD" id="cd01561">
    <property type="entry name" value="CBS_like"/>
    <property type="match status" value="1"/>
</dbReference>
<evidence type="ECO:0000256" key="5">
    <source>
        <dbReference type="ARBA" id="ARBA00022898"/>
    </source>
</evidence>
<comment type="cofactor">
    <cofactor evidence="1">
        <name>pyridoxal 5'-phosphate</name>
        <dbReference type="ChEBI" id="CHEBI:597326"/>
    </cofactor>
</comment>
<evidence type="ECO:0000256" key="2">
    <source>
        <dbReference type="ARBA" id="ARBA00005003"/>
    </source>
</evidence>
<reference evidence="9" key="1">
    <citation type="submission" date="2021-01" db="EMBL/GenBank/DDBJ databases">
        <authorList>
            <person name="Corre E."/>
            <person name="Pelletier E."/>
            <person name="Niang G."/>
            <person name="Scheremetjew M."/>
            <person name="Finn R."/>
            <person name="Kale V."/>
            <person name="Holt S."/>
            <person name="Cochrane G."/>
            <person name="Meng A."/>
            <person name="Brown T."/>
            <person name="Cohen L."/>
        </authorList>
    </citation>
    <scope>NUCLEOTIDE SEQUENCE</scope>
    <source>
        <strain evidence="9">PLY429</strain>
    </source>
</reference>
<comment type="pathway">
    <text evidence="2">Amino-acid biosynthesis; L-cysteine biosynthesis; L-cysteine from L-homocysteine and L-serine: step 1/2.</text>
</comment>
<dbReference type="Gene3D" id="3.40.50.1100">
    <property type="match status" value="2"/>
</dbReference>
<evidence type="ECO:0000256" key="1">
    <source>
        <dbReference type="ARBA" id="ARBA00001933"/>
    </source>
</evidence>
<sequence>MLASIQTLAPSATISNRPRAFLGRNGLHKLRPPPATATQSRGRSSTARRAIRPAASAPGPESTPEGAMSPSRRRSPSPRGPKPTGVAAPTRVDFEYDAATWANAIKTPTRRGTATKVGDERKTRELIGDTPMVDLSFLSANPCVKIFGKAEFFNPSGSIKDRIANHIISCAEAEGKLRPGGTVVAATSGNTGSAIAMVCAMRGYKYIVITNEKTSKEKRDSMAAYGGQVLVGPSGKPADHPLHYQNMAVTLCKENPDYFDVDQYDNPRNPEAYYLTLGPEIWEQTKGAVTHFVAGGSTGGTISGTGKYLKEMKPEVKVCMPDPKGSVFWDFYKEGVPEEELQPGSYQVEGVGKDSIPGAMNFGVVDEMLQLNCKQSFEMCRRVAAEDGMLIGGSSGLNLSAAVELSKTAAEGSVIVAVMPDSGIKYLSKIFNDEWMVEKGFMDAPTPAKPVCEPEAEKATTSASAKEQEQLEEFLGTASAKLKECVASGADPSKLLAAISKLEKEV</sequence>
<feature type="domain" description="Tryptophan synthase beta chain-like PALP" evidence="8">
    <location>
        <begin position="125"/>
        <end position="421"/>
    </location>
</feature>
<evidence type="ECO:0000313" key="9">
    <source>
        <dbReference type="EMBL" id="CAD9201454.1"/>
    </source>
</evidence>
<organism evidence="9">
    <name type="scientific">Tetraselmis chuii</name>
    <dbReference type="NCBI Taxonomy" id="63592"/>
    <lineage>
        <taxon>Eukaryota</taxon>
        <taxon>Viridiplantae</taxon>
        <taxon>Chlorophyta</taxon>
        <taxon>core chlorophytes</taxon>
        <taxon>Chlorodendrophyceae</taxon>
        <taxon>Chlorodendrales</taxon>
        <taxon>Chlorodendraceae</taxon>
        <taxon>Tetraselmis</taxon>
    </lineage>
</organism>
<feature type="region of interest" description="Disordered" evidence="7">
    <location>
        <begin position="1"/>
        <end position="90"/>
    </location>
</feature>
<feature type="compositionally biased region" description="Low complexity" evidence="7">
    <location>
        <begin position="43"/>
        <end position="60"/>
    </location>
</feature>
<dbReference type="PROSITE" id="PS00901">
    <property type="entry name" value="CYS_SYNTHASE"/>
    <property type="match status" value="1"/>
</dbReference>
<dbReference type="InterPro" id="IPR001926">
    <property type="entry name" value="TrpB-like_PALP"/>
</dbReference>
<dbReference type="PANTHER" id="PTHR10314">
    <property type="entry name" value="CYSTATHIONINE BETA-SYNTHASE"/>
    <property type="match status" value="1"/>
</dbReference>
<keyword evidence="5" id="KW-0663">Pyridoxal phosphate</keyword>
<evidence type="ECO:0000259" key="8">
    <source>
        <dbReference type="Pfam" id="PF00291"/>
    </source>
</evidence>
<dbReference type="GO" id="GO:0006535">
    <property type="term" value="P:cysteine biosynthetic process from serine"/>
    <property type="evidence" value="ECO:0007669"/>
    <property type="project" value="InterPro"/>
</dbReference>
<dbReference type="FunFam" id="3.40.50.1100:FF:000003">
    <property type="entry name" value="Cystathionine beta-synthase"/>
    <property type="match status" value="1"/>
</dbReference>
<evidence type="ECO:0000256" key="4">
    <source>
        <dbReference type="ARBA" id="ARBA00012041"/>
    </source>
</evidence>
<dbReference type="GO" id="GO:0004122">
    <property type="term" value="F:cystathionine beta-synthase activity"/>
    <property type="evidence" value="ECO:0007669"/>
    <property type="project" value="UniProtKB-EC"/>
</dbReference>
<comment type="catalytic activity">
    <reaction evidence="6">
        <text>L-homocysteine + L-serine = L,L-cystathionine + H2O</text>
        <dbReference type="Rhea" id="RHEA:10112"/>
        <dbReference type="ChEBI" id="CHEBI:15377"/>
        <dbReference type="ChEBI" id="CHEBI:33384"/>
        <dbReference type="ChEBI" id="CHEBI:58161"/>
        <dbReference type="ChEBI" id="CHEBI:58199"/>
        <dbReference type="EC" id="4.2.1.22"/>
    </reaction>
</comment>
<dbReference type="EC" id="4.2.1.22" evidence="4"/>
<protein>
    <recommendedName>
        <fullName evidence="4">cystathionine beta-synthase</fullName>
        <ecNumber evidence="4">4.2.1.22</ecNumber>
    </recommendedName>
</protein>
<dbReference type="InterPro" id="IPR036052">
    <property type="entry name" value="TrpB-like_PALP_sf"/>
</dbReference>
<evidence type="ECO:0000256" key="3">
    <source>
        <dbReference type="ARBA" id="ARBA00007103"/>
    </source>
</evidence>